<dbReference type="Gene3D" id="4.10.60.10">
    <property type="entry name" value="Zinc finger, CCHC-type"/>
    <property type="match status" value="1"/>
</dbReference>
<dbReference type="GO" id="GO:0008270">
    <property type="term" value="F:zinc ion binding"/>
    <property type="evidence" value="ECO:0007669"/>
    <property type="project" value="InterPro"/>
</dbReference>
<feature type="region of interest" description="Disordered" evidence="1">
    <location>
        <begin position="521"/>
        <end position="545"/>
    </location>
</feature>
<feature type="compositionally biased region" description="Polar residues" evidence="1">
    <location>
        <begin position="44"/>
        <end position="65"/>
    </location>
</feature>
<feature type="non-terminal residue" evidence="3">
    <location>
        <position position="1"/>
    </location>
</feature>
<dbReference type="GO" id="GO:0003676">
    <property type="term" value="F:nucleic acid binding"/>
    <property type="evidence" value="ECO:0007669"/>
    <property type="project" value="InterPro"/>
</dbReference>
<evidence type="ECO:0000313" key="3">
    <source>
        <dbReference type="EMBL" id="CAG7890040.1"/>
    </source>
</evidence>
<dbReference type="InterPro" id="IPR040256">
    <property type="entry name" value="At4g02000-like"/>
</dbReference>
<evidence type="ECO:0000259" key="2">
    <source>
        <dbReference type="Pfam" id="PF14111"/>
    </source>
</evidence>
<gene>
    <name evidence="3" type="ORF">BRAPAZ1V2_A01P41160.2</name>
</gene>
<reference evidence="3 4" key="1">
    <citation type="submission" date="2021-07" db="EMBL/GenBank/DDBJ databases">
        <authorList>
            <consortium name="Genoscope - CEA"/>
            <person name="William W."/>
        </authorList>
    </citation>
    <scope>NUCLEOTIDE SEQUENCE [LARGE SCALE GENOMIC DNA]</scope>
</reference>
<dbReference type="PANTHER" id="PTHR31286:SF55">
    <property type="entry name" value="DUF4283 DOMAIN-CONTAINING PROTEIN"/>
    <property type="match status" value="1"/>
</dbReference>
<dbReference type="Pfam" id="PF14111">
    <property type="entry name" value="DUF4283"/>
    <property type="match status" value="1"/>
</dbReference>
<proteinExistence type="predicted"/>
<feature type="domain" description="DUF4283" evidence="2">
    <location>
        <begin position="248"/>
        <end position="329"/>
    </location>
</feature>
<accession>A0A8D9GZM7</accession>
<organism evidence="3 4">
    <name type="scientific">Brassica campestris</name>
    <name type="common">Field mustard</name>
    <dbReference type="NCBI Taxonomy" id="3711"/>
    <lineage>
        <taxon>Eukaryota</taxon>
        <taxon>Viridiplantae</taxon>
        <taxon>Streptophyta</taxon>
        <taxon>Embryophyta</taxon>
        <taxon>Tracheophyta</taxon>
        <taxon>Spermatophyta</taxon>
        <taxon>Magnoliopsida</taxon>
        <taxon>eudicotyledons</taxon>
        <taxon>Gunneridae</taxon>
        <taxon>Pentapetalae</taxon>
        <taxon>rosids</taxon>
        <taxon>malvids</taxon>
        <taxon>Brassicales</taxon>
        <taxon>Brassicaceae</taxon>
        <taxon>Brassiceae</taxon>
        <taxon>Brassica</taxon>
    </lineage>
</organism>
<dbReference type="EMBL" id="LS974617">
    <property type="protein sequence ID" value="CAG7890040.1"/>
    <property type="molecule type" value="Genomic_DNA"/>
</dbReference>
<evidence type="ECO:0000313" key="4">
    <source>
        <dbReference type="Proteomes" id="UP000694005"/>
    </source>
</evidence>
<feature type="compositionally biased region" description="Basic residues" evidence="1">
    <location>
        <begin position="18"/>
        <end position="40"/>
    </location>
</feature>
<sequence length="622" mass="67003">KTFLSNLRSLSFFLHRRCSRRRSPPASMAKKKPPKNKASHRVPTGSTPSRSIASNSSTKASTEPASAVANQTSFVAALPEIPAPLSSTAPGGATEVDLQISVPDSSTAAVASLPKDVTVERENPSMVSHQAVAANLLSPETCANKMESPKAVILATVSNPSSVPTVSVDNNRVPILAISAVTGGSPPSSSDQLGGSQEQLQQRKSSADIWKGFVKPTKLKLQPKETPYTLESGEACVTIPNAVVEKNKKAWECFILGQFYEEAPPRGAVHAIVNGIWSKQRRDISVSKMEGNAFLLRVPCPNARRRILSQPLWQIDGQTMFVAKWAPGLQQVKPELEMVPVWLEFTGVPLQFFNEDALQEIAGIVGHPVCLHPSTANLTNIEVAKVYTVIDPRKPIPKFVNARFESGDTRRIGVSSPWLPSLCSYCKKVGHSISRCKAAPKTCALCNSVKHPTSACPRGQGVPVKDKGKAPIKSLLPITPKRKKLKTVYREVLKSVPPVSSNHPPSLPAAAPLEHHAGQSEFPLGALKPPRADIASTSKTPSNELSKITVHDLSTGSLCVDLSGTFETSLTSQSSGSGDSTSDMDSLTEEEENPEDKFIEVFAKRYKQRQKAKARARGPLIL</sequence>
<dbReference type="SUPFAM" id="SSF57756">
    <property type="entry name" value="Retrovirus zinc finger-like domains"/>
    <property type="match status" value="1"/>
</dbReference>
<dbReference type="InterPro" id="IPR025558">
    <property type="entry name" value="DUF4283"/>
</dbReference>
<dbReference type="Gramene" id="A01p41160.2_BraZ1">
    <property type="protein sequence ID" value="A01p41160.2_BraZ1.CDS.1"/>
    <property type="gene ID" value="A01g41160.2_BraZ1"/>
</dbReference>
<dbReference type="Proteomes" id="UP000694005">
    <property type="component" value="Chromosome A01"/>
</dbReference>
<feature type="region of interest" description="Disordered" evidence="1">
    <location>
        <begin position="18"/>
        <end position="65"/>
    </location>
</feature>
<evidence type="ECO:0000256" key="1">
    <source>
        <dbReference type="SAM" id="MobiDB-lite"/>
    </source>
</evidence>
<dbReference type="AlphaFoldDB" id="A0A8D9GZM7"/>
<feature type="compositionally biased region" description="Low complexity" evidence="1">
    <location>
        <begin position="568"/>
        <end position="585"/>
    </location>
</feature>
<feature type="compositionally biased region" description="Polar residues" evidence="1">
    <location>
        <begin position="535"/>
        <end position="545"/>
    </location>
</feature>
<protein>
    <recommendedName>
        <fullName evidence="2">DUF4283 domain-containing protein</fullName>
    </recommendedName>
</protein>
<feature type="region of interest" description="Disordered" evidence="1">
    <location>
        <begin position="568"/>
        <end position="597"/>
    </location>
</feature>
<name>A0A8D9GZM7_BRACM</name>
<dbReference type="PANTHER" id="PTHR31286">
    <property type="entry name" value="GLYCINE-RICH CELL WALL STRUCTURAL PROTEIN 1.8-LIKE"/>
    <property type="match status" value="1"/>
</dbReference>
<dbReference type="InterPro" id="IPR036875">
    <property type="entry name" value="Znf_CCHC_sf"/>
</dbReference>